<keyword evidence="4" id="KW-1185">Reference proteome</keyword>
<proteinExistence type="predicted"/>
<organism evidence="3 4">
    <name type="scientific">Aedes albopictus</name>
    <name type="common">Asian tiger mosquito</name>
    <name type="synonym">Stegomyia albopicta</name>
    <dbReference type="NCBI Taxonomy" id="7160"/>
    <lineage>
        <taxon>Eukaryota</taxon>
        <taxon>Metazoa</taxon>
        <taxon>Ecdysozoa</taxon>
        <taxon>Arthropoda</taxon>
        <taxon>Hexapoda</taxon>
        <taxon>Insecta</taxon>
        <taxon>Pterygota</taxon>
        <taxon>Neoptera</taxon>
        <taxon>Endopterygota</taxon>
        <taxon>Diptera</taxon>
        <taxon>Nematocera</taxon>
        <taxon>Culicoidea</taxon>
        <taxon>Culicidae</taxon>
        <taxon>Culicinae</taxon>
        <taxon>Aedini</taxon>
        <taxon>Aedes</taxon>
        <taxon>Stegomyia</taxon>
    </lineage>
</organism>
<feature type="transmembrane region" description="Helical" evidence="1">
    <location>
        <begin position="444"/>
        <end position="471"/>
    </location>
</feature>
<protein>
    <recommendedName>
        <fullName evidence="5">Retrovirus-related env polyprotein from transposon gypsy</fullName>
    </recommendedName>
</protein>
<dbReference type="Proteomes" id="UP000069940">
    <property type="component" value="Unassembled WGS sequence"/>
</dbReference>
<evidence type="ECO:0000256" key="1">
    <source>
        <dbReference type="SAM" id="Phobius"/>
    </source>
</evidence>
<feature type="chain" id="PRO_5046884004" description="Retrovirus-related env polyprotein from transposon gypsy" evidence="2">
    <location>
        <begin position="19"/>
        <end position="508"/>
    </location>
</feature>
<evidence type="ECO:0000256" key="2">
    <source>
        <dbReference type="SAM" id="SignalP"/>
    </source>
</evidence>
<evidence type="ECO:0000313" key="3">
    <source>
        <dbReference type="EnsemblMetazoa" id="AALFPA23_014539.P21137"/>
    </source>
</evidence>
<feature type="signal peptide" evidence="2">
    <location>
        <begin position="1"/>
        <end position="18"/>
    </location>
</feature>
<evidence type="ECO:0008006" key="5">
    <source>
        <dbReference type="Google" id="ProtNLM"/>
    </source>
</evidence>
<keyword evidence="1" id="KW-0812">Transmembrane</keyword>
<evidence type="ECO:0000313" key="4">
    <source>
        <dbReference type="Proteomes" id="UP000069940"/>
    </source>
</evidence>
<keyword evidence="2" id="KW-0732">Signal</keyword>
<reference evidence="4" key="1">
    <citation type="journal article" date="2015" name="Proc. Natl. Acad. Sci. U.S.A.">
        <title>Genome sequence of the Asian Tiger mosquito, Aedes albopictus, reveals insights into its biology, genetics, and evolution.</title>
        <authorList>
            <person name="Chen X.G."/>
            <person name="Jiang X."/>
            <person name="Gu J."/>
            <person name="Xu M."/>
            <person name="Wu Y."/>
            <person name="Deng Y."/>
            <person name="Zhang C."/>
            <person name="Bonizzoni M."/>
            <person name="Dermauw W."/>
            <person name="Vontas J."/>
            <person name="Armbruster P."/>
            <person name="Huang X."/>
            <person name="Yang Y."/>
            <person name="Zhang H."/>
            <person name="He W."/>
            <person name="Peng H."/>
            <person name="Liu Y."/>
            <person name="Wu K."/>
            <person name="Chen J."/>
            <person name="Lirakis M."/>
            <person name="Topalis P."/>
            <person name="Van Leeuwen T."/>
            <person name="Hall A.B."/>
            <person name="Jiang X."/>
            <person name="Thorpe C."/>
            <person name="Mueller R.L."/>
            <person name="Sun C."/>
            <person name="Waterhouse R.M."/>
            <person name="Yan G."/>
            <person name="Tu Z.J."/>
            <person name="Fang X."/>
            <person name="James A.A."/>
        </authorList>
    </citation>
    <scope>NUCLEOTIDE SEQUENCE [LARGE SCALE GENOMIC DNA]</scope>
    <source>
        <strain evidence="4">Foshan</strain>
    </source>
</reference>
<dbReference type="GeneID" id="115265015"/>
<dbReference type="RefSeq" id="XP_029725075.2">
    <property type="nucleotide sequence ID" value="XM_029869215.2"/>
</dbReference>
<dbReference type="Pfam" id="PF07253">
    <property type="entry name" value="Gypsy"/>
    <property type="match status" value="1"/>
</dbReference>
<sequence length="508" mass="58336">MIKFSFLSTILVASVIQAQNLQILNLNDQPILILNKYPCKIQIGNFRIIHEINITDLETTINMLTNLAYKNIDNPLANIVKHKIKNLYSNFNQIRPNTRYTRSLDIIGSTWKWIGGSPDAHDLKIINSTMNDLIKSNNLQFQFNEQLGQRVRALTNEMRKMIEINQANKLILNEIDTLSTIINIDTINKILEEIQEAISLSKVSVTSNKILSTREITIIKNILEDQGVNIDLPDEAILFVTPKIAVNKETLLYILKVPELQKEESKIIQIFPLNHNNSIIKAYPKYLIQHKMILYTTTHPEKYVQQHSYINKFADDCIYPMVMGTSSHCEAQQEYSTTADYIADNLLLITNAKNQMMMSNCGPDNRTMNGNFLITFSNCSILFEKQKFTSKEIITKTPVLDGATYNIAINRKFSENTLESLDNRTLKNRKQIQHIYLQQSRNEIWNWSLLSGITISTLVTITIIVFAYFYFSHLTMGILNKIKKKKNNEKAVAKHTEPEQSVVDNTNA</sequence>
<dbReference type="EnsemblMetazoa" id="AALFPA23_014539.R21137">
    <property type="protein sequence ID" value="AALFPA23_014539.P21137"/>
    <property type="gene ID" value="AALFPA23_014539"/>
</dbReference>
<dbReference type="InterPro" id="IPR009882">
    <property type="entry name" value="Gypsy"/>
</dbReference>
<name>A0ABM1Z304_AEDAL</name>
<reference evidence="3" key="2">
    <citation type="submission" date="2025-05" db="UniProtKB">
        <authorList>
            <consortium name="EnsemblMetazoa"/>
        </authorList>
    </citation>
    <scope>IDENTIFICATION</scope>
    <source>
        <strain evidence="3">Foshan</strain>
    </source>
</reference>
<keyword evidence="1" id="KW-0472">Membrane</keyword>
<accession>A0ABM1Z304</accession>
<keyword evidence="1" id="KW-1133">Transmembrane helix</keyword>